<evidence type="ECO:0000313" key="2">
    <source>
        <dbReference type="EMBL" id="MFD2742309.1"/>
    </source>
</evidence>
<keyword evidence="1" id="KW-0732">Signal</keyword>
<dbReference type="EMBL" id="JBHUMB010000005">
    <property type="protein sequence ID" value="MFD2742309.1"/>
    <property type="molecule type" value="Genomic_DNA"/>
</dbReference>
<feature type="chain" id="PRO_5046991646" evidence="1">
    <location>
        <begin position="25"/>
        <end position="582"/>
    </location>
</feature>
<dbReference type="RefSeq" id="WP_156472449.1">
    <property type="nucleotide sequence ID" value="NZ_JBHUMB010000005.1"/>
</dbReference>
<keyword evidence="2" id="KW-0121">Carboxypeptidase</keyword>
<name>A0ABW5U8Q9_9SPHI</name>
<accession>A0ABW5U8Q9</accession>
<gene>
    <name evidence="2" type="ORF">ACFSQ6_02770</name>
</gene>
<protein>
    <submittedName>
        <fullName evidence="2">M14 family zinc carboxypeptidase</fullName>
    </submittedName>
</protein>
<organism evidence="2 3">
    <name type="scientific">Sphingobacterium populi</name>
    <dbReference type="NCBI Taxonomy" id="1812824"/>
    <lineage>
        <taxon>Bacteria</taxon>
        <taxon>Pseudomonadati</taxon>
        <taxon>Bacteroidota</taxon>
        <taxon>Sphingobacteriia</taxon>
        <taxon>Sphingobacteriales</taxon>
        <taxon>Sphingobacteriaceae</taxon>
        <taxon>Sphingobacterium</taxon>
    </lineage>
</organism>
<dbReference type="GO" id="GO:0004180">
    <property type="term" value="F:carboxypeptidase activity"/>
    <property type="evidence" value="ECO:0007669"/>
    <property type="project" value="UniProtKB-KW"/>
</dbReference>
<reference evidence="3" key="1">
    <citation type="journal article" date="2019" name="Int. J. Syst. Evol. Microbiol.">
        <title>The Global Catalogue of Microorganisms (GCM) 10K type strain sequencing project: providing services to taxonomists for standard genome sequencing and annotation.</title>
        <authorList>
            <consortium name="The Broad Institute Genomics Platform"/>
            <consortium name="The Broad Institute Genome Sequencing Center for Infectious Disease"/>
            <person name="Wu L."/>
            <person name="Ma J."/>
        </authorList>
    </citation>
    <scope>NUCLEOTIDE SEQUENCE [LARGE SCALE GENOMIC DNA]</scope>
    <source>
        <strain evidence="3">KCTC 42247</strain>
    </source>
</reference>
<feature type="signal peptide" evidence="1">
    <location>
        <begin position="1"/>
        <end position="24"/>
    </location>
</feature>
<dbReference type="Proteomes" id="UP001597418">
    <property type="component" value="Unassembled WGS sequence"/>
</dbReference>
<evidence type="ECO:0000313" key="3">
    <source>
        <dbReference type="Proteomes" id="UP001597418"/>
    </source>
</evidence>
<keyword evidence="2" id="KW-0378">Hydrolase</keyword>
<keyword evidence="2" id="KW-0645">Protease</keyword>
<evidence type="ECO:0000256" key="1">
    <source>
        <dbReference type="SAM" id="SignalP"/>
    </source>
</evidence>
<dbReference type="Gene3D" id="3.40.630.10">
    <property type="entry name" value="Zn peptidases"/>
    <property type="match status" value="1"/>
</dbReference>
<sequence length="582" mass="67576">MSSFLQYFSSLLFIFCCFCTNAHAQSTSLELDAKRNTTATYEELLQFYTALDKQYPECKLLEVGITDVGKPLHLFVMSKDKDFDPESIKAKGKAILLVNNGIHPGEPEGIDVGMLFSRDILQRNTLPDDVVICLIPVYNVAGMLNRGVSRVNQNGPVTYGFRGSRQNYDLNRDFIKADTRNSLLFQRLFSAWDPDMFFDTHASNGADYQYIMTLIATQKDKIAPPLAALMEERFTKALYQRMQTSGYPMIPYVNTVGATPESGLVDFLETPRYSSGYAALHHTIGFMPETHMWKSYEERVLSTYTLLQHLVNVMVQEREDLLFTRNQVKQSAKTQQIFPITWALDTTRVDSITFLGYQAEQKKSAISGHNRLYYDRAQPKTMQIPHWKHYRVANEVQKPIAYVIPQAYDRVIERLQANGVQLHPLKQDTMIRLEMYYITAVKTATSPYEGHYMHEDVEIKPVVMERQFYAGDWWIEMDQEANRYLIETLEPQAHDSFFRWNFFDGILSQKEYFSPYIFEEEAQRLLDANPAWKQELERKKANEPAFAKNGRAQLDWIYKKSIYYEDTHMLYPVGRIVSTRPH</sequence>
<keyword evidence="3" id="KW-1185">Reference proteome</keyword>
<dbReference type="SUPFAM" id="SSF53187">
    <property type="entry name" value="Zn-dependent exopeptidases"/>
    <property type="match status" value="1"/>
</dbReference>
<proteinExistence type="predicted"/>
<comment type="caution">
    <text evidence="2">The sequence shown here is derived from an EMBL/GenBank/DDBJ whole genome shotgun (WGS) entry which is preliminary data.</text>
</comment>